<dbReference type="AlphaFoldDB" id="A0A3E3K682"/>
<dbReference type="GeneID" id="97192611"/>
<dbReference type="InterPro" id="IPR002509">
    <property type="entry name" value="NODB_dom"/>
</dbReference>
<gene>
    <name evidence="2" type="ORF">DW016_02295</name>
</gene>
<dbReference type="GO" id="GO:0005975">
    <property type="term" value="P:carbohydrate metabolic process"/>
    <property type="evidence" value="ECO:0007669"/>
    <property type="project" value="InterPro"/>
</dbReference>
<dbReference type="EMBL" id="QVLX01000001">
    <property type="protein sequence ID" value="RGE90102.1"/>
    <property type="molecule type" value="Genomic_DNA"/>
</dbReference>
<dbReference type="Gene3D" id="3.20.20.370">
    <property type="entry name" value="Glycoside hydrolase/deacetylase"/>
    <property type="match status" value="1"/>
</dbReference>
<dbReference type="PROSITE" id="PS51677">
    <property type="entry name" value="NODB"/>
    <property type="match status" value="1"/>
</dbReference>
<proteinExistence type="predicted"/>
<dbReference type="PANTHER" id="PTHR10587:SF78">
    <property type="entry name" value="PEPTIDOGLYCAN-N-ACETYLMURAMIC ACID DEACETYLASE PDAA"/>
    <property type="match status" value="1"/>
</dbReference>
<name>A0A3E3K682_9FIRM</name>
<evidence type="ECO:0000259" key="1">
    <source>
        <dbReference type="PROSITE" id="PS51677"/>
    </source>
</evidence>
<keyword evidence="3" id="KW-1185">Reference proteome</keyword>
<feature type="domain" description="NodB homology" evidence="1">
    <location>
        <begin position="84"/>
        <end position="266"/>
    </location>
</feature>
<dbReference type="GO" id="GO:0016810">
    <property type="term" value="F:hydrolase activity, acting on carbon-nitrogen (but not peptide) bonds"/>
    <property type="evidence" value="ECO:0007669"/>
    <property type="project" value="InterPro"/>
</dbReference>
<dbReference type="InterPro" id="IPR011330">
    <property type="entry name" value="Glyco_hydro/deAcase_b/a-brl"/>
</dbReference>
<sequence length="276" mass="31210">MKHRLNLKKAALLLLLFVAAYCVGTGIGILFSSNPSKETQETSAQASENWGLSFPKEGERPIGNAEISELSTLNAAYCQDTKEKVIYLTFDCGYENGNSGQILDALKKHKAPATFFIVGTFLRDNPEIVKRMITEGHTVGNHTWHHPDMSSISTEDSFHEELESVETLFEKTTGKKMSPYYRPPQGKFSTRNLEMAKNLGYYTFFWSLAYVDWYENDQPSKEEAFEKLLGRIHPGAIVLLHNTSSTNAQILDELLTKWEQMGYHIAPLSNLVETQF</sequence>
<dbReference type="Pfam" id="PF01522">
    <property type="entry name" value="Polysacc_deac_1"/>
    <property type="match status" value="1"/>
</dbReference>
<dbReference type="PANTHER" id="PTHR10587">
    <property type="entry name" value="GLYCOSYL TRANSFERASE-RELATED"/>
    <property type="match status" value="1"/>
</dbReference>
<organism evidence="2 3">
    <name type="scientific">Sellimonas intestinalis</name>
    <dbReference type="NCBI Taxonomy" id="1653434"/>
    <lineage>
        <taxon>Bacteria</taxon>
        <taxon>Bacillati</taxon>
        <taxon>Bacillota</taxon>
        <taxon>Clostridia</taxon>
        <taxon>Lachnospirales</taxon>
        <taxon>Lachnospiraceae</taxon>
        <taxon>Sellimonas</taxon>
    </lineage>
</organism>
<accession>A0A3E3K682</accession>
<dbReference type="Proteomes" id="UP000261080">
    <property type="component" value="Unassembled WGS sequence"/>
</dbReference>
<dbReference type="OrthoDB" id="9812065at2"/>
<dbReference type="GO" id="GO:0016020">
    <property type="term" value="C:membrane"/>
    <property type="evidence" value="ECO:0007669"/>
    <property type="project" value="TreeGrafter"/>
</dbReference>
<dbReference type="SUPFAM" id="SSF88713">
    <property type="entry name" value="Glycoside hydrolase/deacetylase"/>
    <property type="match status" value="1"/>
</dbReference>
<protein>
    <submittedName>
        <fullName evidence="2">Delta-lactam-biosynthetic de-N-acetylase</fullName>
    </submittedName>
</protein>
<evidence type="ECO:0000313" key="3">
    <source>
        <dbReference type="Proteomes" id="UP000261080"/>
    </source>
</evidence>
<evidence type="ECO:0000313" key="2">
    <source>
        <dbReference type="EMBL" id="RGE90102.1"/>
    </source>
</evidence>
<comment type="caution">
    <text evidence="2">The sequence shown here is derived from an EMBL/GenBank/DDBJ whole genome shotgun (WGS) entry which is preliminary data.</text>
</comment>
<dbReference type="RefSeq" id="WP_024732475.1">
    <property type="nucleotide sequence ID" value="NZ_CALBAT010000002.1"/>
</dbReference>
<dbReference type="InterPro" id="IPR050248">
    <property type="entry name" value="Polysacc_deacetylase_ArnD"/>
</dbReference>
<reference evidence="2 3" key="1">
    <citation type="submission" date="2018-08" db="EMBL/GenBank/DDBJ databases">
        <title>A genome reference for cultivated species of the human gut microbiota.</title>
        <authorList>
            <person name="Zou Y."/>
            <person name="Xue W."/>
            <person name="Luo G."/>
        </authorList>
    </citation>
    <scope>NUCLEOTIDE SEQUENCE [LARGE SCALE GENOMIC DNA]</scope>
    <source>
        <strain evidence="2 3">AF37-2AT</strain>
    </source>
</reference>